<sequence length="95" mass="10981">MEPKNQLYLTLRSLWSMLKVYILPVRWRVCYQEILASLKFNFHLLCWHAERNQSLRRGAYTLGDKSMKATLTARSACRSSASNSNIAENVQAQDS</sequence>
<dbReference type="Proteomes" id="UP001063166">
    <property type="component" value="Unassembled WGS sequence"/>
</dbReference>
<keyword evidence="2" id="KW-1185">Reference proteome</keyword>
<dbReference type="EMBL" id="BRPK01000011">
    <property type="protein sequence ID" value="GLB42286.1"/>
    <property type="molecule type" value="Genomic_DNA"/>
</dbReference>
<evidence type="ECO:0000313" key="1">
    <source>
        <dbReference type="EMBL" id="GLB42286.1"/>
    </source>
</evidence>
<reference evidence="1" key="1">
    <citation type="submission" date="2022-07" db="EMBL/GenBank/DDBJ databases">
        <title>The genome of Lyophyllum shimeji provides insight into the initial evolution of ectomycorrhizal fungal genome.</title>
        <authorList>
            <person name="Kobayashi Y."/>
            <person name="Shibata T."/>
            <person name="Hirakawa H."/>
            <person name="Shigenobu S."/>
            <person name="Nishiyama T."/>
            <person name="Yamada A."/>
            <person name="Hasebe M."/>
            <person name="Kawaguchi M."/>
        </authorList>
    </citation>
    <scope>NUCLEOTIDE SEQUENCE</scope>
    <source>
        <strain evidence="1">AT787</strain>
    </source>
</reference>
<gene>
    <name evidence="1" type="ORF">LshimejAT787_1103010</name>
</gene>
<proteinExistence type="predicted"/>
<protein>
    <submittedName>
        <fullName evidence="1">Uncharacterized protein</fullName>
    </submittedName>
</protein>
<name>A0A9P3PW41_LYOSH</name>
<organism evidence="1 2">
    <name type="scientific">Lyophyllum shimeji</name>
    <name type="common">Hon-shimeji</name>
    <name type="synonym">Tricholoma shimeji</name>
    <dbReference type="NCBI Taxonomy" id="47721"/>
    <lineage>
        <taxon>Eukaryota</taxon>
        <taxon>Fungi</taxon>
        <taxon>Dikarya</taxon>
        <taxon>Basidiomycota</taxon>
        <taxon>Agaricomycotina</taxon>
        <taxon>Agaricomycetes</taxon>
        <taxon>Agaricomycetidae</taxon>
        <taxon>Agaricales</taxon>
        <taxon>Tricholomatineae</taxon>
        <taxon>Lyophyllaceae</taxon>
        <taxon>Lyophyllum</taxon>
    </lineage>
</organism>
<comment type="caution">
    <text evidence="1">The sequence shown here is derived from an EMBL/GenBank/DDBJ whole genome shotgun (WGS) entry which is preliminary data.</text>
</comment>
<evidence type="ECO:0000313" key="2">
    <source>
        <dbReference type="Proteomes" id="UP001063166"/>
    </source>
</evidence>
<accession>A0A9P3PW41</accession>
<dbReference type="AlphaFoldDB" id="A0A9P3PW41"/>